<evidence type="ECO:0000256" key="3">
    <source>
        <dbReference type="ARBA" id="ARBA00004947"/>
    </source>
</evidence>
<organism evidence="12 13">
    <name type="scientific">Qipengyuania profundimaris</name>
    <dbReference type="NCBI Taxonomy" id="3067652"/>
    <lineage>
        <taxon>Bacteria</taxon>
        <taxon>Pseudomonadati</taxon>
        <taxon>Pseudomonadota</taxon>
        <taxon>Alphaproteobacteria</taxon>
        <taxon>Sphingomonadales</taxon>
        <taxon>Erythrobacteraceae</taxon>
        <taxon>Qipengyuania</taxon>
    </lineage>
</organism>
<feature type="domain" description="NAD-dependent epimerase/dehydratase" evidence="11">
    <location>
        <begin position="9"/>
        <end position="245"/>
    </location>
</feature>
<dbReference type="PANTHER" id="PTHR43725">
    <property type="entry name" value="UDP-GLUCOSE 4-EPIMERASE"/>
    <property type="match status" value="1"/>
</dbReference>
<keyword evidence="9 10" id="KW-0119">Carbohydrate metabolism</keyword>
<gene>
    <name evidence="12" type="primary">galE</name>
    <name evidence="12" type="ORF">Q9K02_02890</name>
</gene>
<accession>A0ABT9HLQ3</accession>
<dbReference type="InterPro" id="IPR001509">
    <property type="entry name" value="Epimerase_deHydtase"/>
</dbReference>
<dbReference type="InterPro" id="IPR005886">
    <property type="entry name" value="UDP_G4E"/>
</dbReference>
<comment type="cofactor">
    <cofactor evidence="2 10">
        <name>NAD(+)</name>
        <dbReference type="ChEBI" id="CHEBI:57540"/>
    </cofactor>
</comment>
<comment type="pathway">
    <text evidence="3 10">Carbohydrate metabolism; galactose metabolism.</text>
</comment>
<dbReference type="EC" id="5.1.3.2" evidence="5 10"/>
<dbReference type="PANTHER" id="PTHR43725:SF53">
    <property type="entry name" value="UDP-ARABINOSE 4-EPIMERASE 1"/>
    <property type="match status" value="1"/>
</dbReference>
<evidence type="ECO:0000256" key="5">
    <source>
        <dbReference type="ARBA" id="ARBA00013189"/>
    </source>
</evidence>
<evidence type="ECO:0000256" key="8">
    <source>
        <dbReference type="ARBA" id="ARBA00023235"/>
    </source>
</evidence>
<dbReference type="SUPFAM" id="SSF51735">
    <property type="entry name" value="NAD(P)-binding Rossmann-fold domains"/>
    <property type="match status" value="1"/>
</dbReference>
<dbReference type="CDD" id="cd05247">
    <property type="entry name" value="UDP_G4E_1_SDR_e"/>
    <property type="match status" value="1"/>
</dbReference>
<evidence type="ECO:0000256" key="7">
    <source>
        <dbReference type="ARBA" id="ARBA00023027"/>
    </source>
</evidence>
<dbReference type="InterPro" id="IPR036291">
    <property type="entry name" value="NAD(P)-bd_dom_sf"/>
</dbReference>
<evidence type="ECO:0000256" key="2">
    <source>
        <dbReference type="ARBA" id="ARBA00001911"/>
    </source>
</evidence>
<dbReference type="NCBIfam" id="TIGR01179">
    <property type="entry name" value="galE"/>
    <property type="match status" value="1"/>
</dbReference>
<evidence type="ECO:0000259" key="11">
    <source>
        <dbReference type="Pfam" id="PF01370"/>
    </source>
</evidence>
<dbReference type="Gene3D" id="3.90.25.10">
    <property type="entry name" value="UDP-galactose 4-epimerase, domain 1"/>
    <property type="match status" value="1"/>
</dbReference>
<evidence type="ECO:0000256" key="1">
    <source>
        <dbReference type="ARBA" id="ARBA00000083"/>
    </source>
</evidence>
<dbReference type="GO" id="GO:0003978">
    <property type="term" value="F:UDP-glucose 4-epimerase activity"/>
    <property type="evidence" value="ECO:0007669"/>
    <property type="project" value="UniProtKB-EC"/>
</dbReference>
<dbReference type="Gene3D" id="3.40.50.720">
    <property type="entry name" value="NAD(P)-binding Rossmann-like Domain"/>
    <property type="match status" value="1"/>
</dbReference>
<name>A0ABT9HLQ3_9SPHN</name>
<dbReference type="RefSeq" id="WP_305931534.1">
    <property type="nucleotide sequence ID" value="NZ_JAVAIM010000001.1"/>
</dbReference>
<dbReference type="Pfam" id="PF01370">
    <property type="entry name" value="Epimerase"/>
    <property type="match status" value="1"/>
</dbReference>
<evidence type="ECO:0000313" key="12">
    <source>
        <dbReference type="EMBL" id="MDP4574086.1"/>
    </source>
</evidence>
<comment type="caution">
    <text evidence="12">The sequence shown here is derived from an EMBL/GenBank/DDBJ whole genome shotgun (WGS) entry which is preliminary data.</text>
</comment>
<dbReference type="EMBL" id="JAVAIM010000001">
    <property type="protein sequence ID" value="MDP4574086.1"/>
    <property type="molecule type" value="Genomic_DNA"/>
</dbReference>
<dbReference type="Proteomes" id="UP001240639">
    <property type="component" value="Unassembled WGS sequence"/>
</dbReference>
<sequence>MDNGQKIPVLVTGGAGYIGSHAVLALRDAGWPVAVIDNLSTGFAFAVPEEVPLYEGDIADTILLEQIFLEQGIGAIMHFAGSVVVPESVENPLKYYDNNTVKSRALIEAAIDGGVGHFIFSSTAATYGTPDVEQVSEDTPKQPINPYGWSKLMTEQMLADASAAHSFNYCALRYFNVAGADPEGRTGQSTAGATHLLKVACEAATGKRDHVAVFGTDFETPDGTGVRDYIHVSDLAKAHLMALEVLIAQPDRSLTMNCGYGRGFSVLEVLDAVDRVTNQTIDRRMQPRRAGDPAKLISDPSRIRGALPWEPQFADLDTIVSHALQWERRLAEIRGEG</sequence>
<comment type="similarity">
    <text evidence="4 10">Belongs to the NAD(P)-dependent epimerase/dehydratase family.</text>
</comment>
<evidence type="ECO:0000313" key="13">
    <source>
        <dbReference type="Proteomes" id="UP001240639"/>
    </source>
</evidence>
<protein>
    <recommendedName>
        <fullName evidence="6 10">UDP-glucose 4-epimerase</fullName>
        <ecNumber evidence="5 10">5.1.3.2</ecNumber>
    </recommendedName>
</protein>
<evidence type="ECO:0000256" key="6">
    <source>
        <dbReference type="ARBA" id="ARBA00018569"/>
    </source>
</evidence>
<evidence type="ECO:0000256" key="10">
    <source>
        <dbReference type="RuleBase" id="RU366046"/>
    </source>
</evidence>
<proteinExistence type="inferred from homology"/>
<keyword evidence="7 10" id="KW-0520">NAD</keyword>
<keyword evidence="8 10" id="KW-0413">Isomerase</keyword>
<evidence type="ECO:0000256" key="4">
    <source>
        <dbReference type="ARBA" id="ARBA00007637"/>
    </source>
</evidence>
<reference evidence="12 13" key="1">
    <citation type="submission" date="2023-08" db="EMBL/GenBank/DDBJ databases">
        <title>genomic of G39.</title>
        <authorList>
            <person name="Wang Y."/>
        </authorList>
    </citation>
    <scope>NUCLEOTIDE SEQUENCE [LARGE SCALE GENOMIC DNA]</scope>
    <source>
        <strain evidence="12 13">G39</strain>
    </source>
</reference>
<keyword evidence="13" id="KW-1185">Reference proteome</keyword>
<comment type="catalytic activity">
    <reaction evidence="1 10">
        <text>UDP-alpha-D-glucose = UDP-alpha-D-galactose</text>
        <dbReference type="Rhea" id="RHEA:22168"/>
        <dbReference type="ChEBI" id="CHEBI:58885"/>
        <dbReference type="ChEBI" id="CHEBI:66914"/>
        <dbReference type="EC" id="5.1.3.2"/>
    </reaction>
</comment>
<comment type="subunit">
    <text evidence="10">Homodimer.</text>
</comment>
<evidence type="ECO:0000256" key="9">
    <source>
        <dbReference type="ARBA" id="ARBA00023277"/>
    </source>
</evidence>